<accession>A0A967B1C2</accession>
<dbReference type="InterPro" id="IPR029063">
    <property type="entry name" value="SAM-dependent_MTases_sf"/>
</dbReference>
<dbReference type="GO" id="GO:0032259">
    <property type="term" value="P:methylation"/>
    <property type="evidence" value="ECO:0007669"/>
    <property type="project" value="UniProtKB-KW"/>
</dbReference>
<name>A0A967B1C2_9MICO</name>
<dbReference type="InterPro" id="IPR041698">
    <property type="entry name" value="Methyltransf_25"/>
</dbReference>
<dbReference type="GO" id="GO:0030798">
    <property type="term" value="F:trans-aconitate 2-methyltransferase activity"/>
    <property type="evidence" value="ECO:0007669"/>
    <property type="project" value="InterPro"/>
</dbReference>
<reference evidence="4" key="1">
    <citation type="submission" date="2020-03" db="EMBL/GenBank/DDBJ databases">
        <title>Draft sequencing of Calidifontibacter sp. DB0510.</title>
        <authorList>
            <person name="Kim D.-U."/>
        </authorList>
    </citation>
    <scope>NUCLEOTIDE SEQUENCE</scope>
    <source>
        <strain evidence="4">DB0510</strain>
    </source>
</reference>
<dbReference type="AlphaFoldDB" id="A0A967B1C2"/>
<evidence type="ECO:0000313" key="4">
    <source>
        <dbReference type="EMBL" id="NHN55663.1"/>
    </source>
</evidence>
<protein>
    <submittedName>
        <fullName evidence="4">Methyltransferase domain-containing protein</fullName>
    </submittedName>
</protein>
<dbReference type="PANTHER" id="PTHR43861:SF1">
    <property type="entry name" value="TRANS-ACONITATE 2-METHYLTRANSFERASE"/>
    <property type="match status" value="1"/>
</dbReference>
<evidence type="ECO:0000256" key="1">
    <source>
        <dbReference type="ARBA" id="ARBA00022603"/>
    </source>
</evidence>
<comment type="caution">
    <text evidence="4">The sequence shown here is derived from an EMBL/GenBank/DDBJ whole genome shotgun (WGS) entry which is preliminary data.</text>
</comment>
<dbReference type="Pfam" id="PF13649">
    <property type="entry name" value="Methyltransf_25"/>
    <property type="match status" value="1"/>
</dbReference>
<keyword evidence="1 4" id="KW-0489">Methyltransferase</keyword>
<feature type="domain" description="Methyltransferase" evidence="3">
    <location>
        <begin position="50"/>
        <end position="142"/>
    </location>
</feature>
<dbReference type="InterPro" id="IPR023149">
    <property type="entry name" value="Trans_acon_MeTrfase_C"/>
</dbReference>
<dbReference type="Gene3D" id="3.40.50.150">
    <property type="entry name" value="Vaccinia Virus protein VP39"/>
    <property type="match status" value="1"/>
</dbReference>
<dbReference type="Proteomes" id="UP000744769">
    <property type="component" value="Unassembled WGS sequence"/>
</dbReference>
<dbReference type="Gene3D" id="1.10.150.290">
    <property type="entry name" value="S-adenosyl-L-methionine-dependent methyltransferases"/>
    <property type="match status" value="1"/>
</dbReference>
<dbReference type="SUPFAM" id="SSF53335">
    <property type="entry name" value="S-adenosyl-L-methionine-dependent methyltransferases"/>
    <property type="match status" value="1"/>
</dbReference>
<evidence type="ECO:0000259" key="3">
    <source>
        <dbReference type="Pfam" id="PF13649"/>
    </source>
</evidence>
<keyword evidence="2" id="KW-0808">Transferase</keyword>
<proteinExistence type="predicted"/>
<evidence type="ECO:0000313" key="5">
    <source>
        <dbReference type="Proteomes" id="UP000744769"/>
    </source>
</evidence>
<sequence>MSRYRCLDVKILGAVVPSWDPTQYERFADHRTRPFVDLLARVRTEAPRTVVDLGCGNGLATLLLAQRWPQARIVGIDSSAAMLAQAAAHDTANRVEWVEADVSQWNPRDQRPDVIVTNATLQWVPDHEPLIERWVSALPPGGAFAMQVPGNFTAHSHRIIREAVADHPRAADLSGLLRADPVRDPAGYAGVIGRHTADVDAWETTYLQLLDPVGAQAHPVLEWVKGTALRPIIEALTPEETESFLDDLARRLDAAYPRRPYGVPFPFRRVFAVAHIPGDAR</sequence>
<dbReference type="PANTHER" id="PTHR43861">
    <property type="entry name" value="TRANS-ACONITATE 2-METHYLTRANSFERASE-RELATED"/>
    <property type="match status" value="1"/>
</dbReference>
<dbReference type="CDD" id="cd02440">
    <property type="entry name" value="AdoMet_MTases"/>
    <property type="match status" value="1"/>
</dbReference>
<organism evidence="4 5">
    <name type="scientific">Metallococcus carri</name>
    <dbReference type="NCBI Taxonomy" id="1656884"/>
    <lineage>
        <taxon>Bacteria</taxon>
        <taxon>Bacillati</taxon>
        <taxon>Actinomycetota</taxon>
        <taxon>Actinomycetes</taxon>
        <taxon>Micrococcales</taxon>
        <taxon>Dermacoccaceae</taxon>
        <taxon>Metallococcus</taxon>
    </lineage>
</organism>
<evidence type="ECO:0000256" key="2">
    <source>
        <dbReference type="ARBA" id="ARBA00022679"/>
    </source>
</evidence>
<keyword evidence="5" id="KW-1185">Reference proteome</keyword>
<dbReference type="EMBL" id="JAAOIV010000004">
    <property type="protein sequence ID" value="NHN55663.1"/>
    <property type="molecule type" value="Genomic_DNA"/>
</dbReference>
<gene>
    <name evidence="4" type="ORF">G9U51_07705</name>
</gene>